<feature type="chain" id="PRO_5030008032" description="Metallo-beta-lactamase domain-containing protein" evidence="1">
    <location>
        <begin position="38"/>
        <end position="304"/>
    </location>
</feature>
<dbReference type="Proteomes" id="UP000000249">
    <property type="component" value="Chromosome 2"/>
</dbReference>
<dbReference type="InterPro" id="IPR001279">
    <property type="entry name" value="Metallo-B-lactamas"/>
</dbReference>
<dbReference type="PATRIC" id="fig|345073.21.peg.3654"/>
<evidence type="ECO:0000259" key="2">
    <source>
        <dbReference type="SMART" id="SM00849"/>
    </source>
</evidence>
<dbReference type="PANTHER" id="PTHR42951">
    <property type="entry name" value="METALLO-BETA-LACTAMASE DOMAIN-CONTAINING"/>
    <property type="match status" value="1"/>
</dbReference>
<dbReference type="Pfam" id="PF00753">
    <property type="entry name" value="Lactamase_B"/>
    <property type="match status" value="1"/>
</dbReference>
<dbReference type="eggNOG" id="COG0491">
    <property type="taxonomic scope" value="Bacteria"/>
</dbReference>
<dbReference type="SUPFAM" id="SSF56281">
    <property type="entry name" value="Metallo-hydrolase/oxidoreductase"/>
    <property type="match status" value="1"/>
</dbReference>
<evidence type="ECO:0000313" key="3">
    <source>
        <dbReference type="EMBL" id="ABQ18413.1"/>
    </source>
</evidence>
<dbReference type="CDD" id="cd07739">
    <property type="entry name" value="metallo-hydrolase-like_MBL-fold"/>
    <property type="match status" value="1"/>
</dbReference>
<organism evidence="3 4">
    <name type="scientific">Vibrio cholerae serotype O1 (strain ATCC 39541 / Classical Ogawa 395 / O395)</name>
    <dbReference type="NCBI Taxonomy" id="345073"/>
    <lineage>
        <taxon>Bacteria</taxon>
        <taxon>Pseudomonadati</taxon>
        <taxon>Pseudomonadota</taxon>
        <taxon>Gammaproteobacteria</taxon>
        <taxon>Vibrionales</taxon>
        <taxon>Vibrionaceae</taxon>
        <taxon>Vibrio</taxon>
    </lineage>
</organism>
<dbReference type="Gene3D" id="3.60.15.10">
    <property type="entry name" value="Ribonuclease Z/Hydroxyacylglutathione hydrolase-like"/>
    <property type="match status" value="1"/>
</dbReference>
<feature type="signal peptide" evidence="1">
    <location>
        <begin position="1"/>
        <end position="37"/>
    </location>
</feature>
<accession>A0A0H3ADK1</accession>
<sequence length="304" mass="32966">MLKLTATKQTSQQRSLKMNTLTKLLAATMTLSAQAMAATPLTLDVYNADGNSFHVNATVVYGETEAMVVDTGFTKADALRIGAKVLDSGKTLKTIFISQADPDYYFGAEVLKQMFPQAEVIATPGVKAKIEQKLQGKLDFWAPKMGANAPVKPVLPTAYQGKTLEIDGQTIEIRGTEGELKHRPYLWIPANAAILGNVAVYGNVHLWMADAQTDSERKAWAEQLDEMAALKPKVVIPGHMTPGTAMDSSAITFSQKYLADFAKAKASSKNSAQLIEKMSKIYPDAGLPMALEIGAKVHTGEMKW</sequence>
<evidence type="ECO:0000313" key="4">
    <source>
        <dbReference type="Proteomes" id="UP000000249"/>
    </source>
</evidence>
<evidence type="ECO:0000256" key="1">
    <source>
        <dbReference type="SAM" id="SignalP"/>
    </source>
</evidence>
<dbReference type="KEGG" id="vcr:VC395_A0925"/>
<feature type="domain" description="Metallo-beta-lactamase" evidence="2">
    <location>
        <begin position="54"/>
        <end position="239"/>
    </location>
</feature>
<dbReference type="EMBL" id="CP000626">
    <property type="protein sequence ID" value="ABQ18413.1"/>
    <property type="molecule type" value="Genomic_DNA"/>
</dbReference>
<gene>
    <name evidence="3" type="ordered locus">VC0395_0337</name>
</gene>
<keyword evidence="1" id="KW-0732">Signal</keyword>
<dbReference type="InterPro" id="IPR050855">
    <property type="entry name" value="NDM-1-like"/>
</dbReference>
<name>A0A0H3ADK1_VIBC3</name>
<reference evidence="3 4" key="1">
    <citation type="submission" date="2007-03" db="EMBL/GenBank/DDBJ databases">
        <authorList>
            <person name="Heidelberg J."/>
        </authorList>
    </citation>
    <scope>NUCLEOTIDE SEQUENCE [LARGE SCALE GENOMIC DNA]</scope>
    <source>
        <strain evidence="4">ATCC 39541 / Classical Ogawa 395 / O395</strain>
    </source>
</reference>
<dbReference type="KEGG" id="vco:VC0395_0337"/>
<dbReference type="PANTHER" id="PTHR42951:SF14">
    <property type="entry name" value="METALLO-BETA-LACTAMASE SUPERFAMILY PROTEIN"/>
    <property type="match status" value="1"/>
</dbReference>
<dbReference type="SMART" id="SM00849">
    <property type="entry name" value="Lactamase_B"/>
    <property type="match status" value="1"/>
</dbReference>
<protein>
    <recommendedName>
        <fullName evidence="2">Metallo-beta-lactamase domain-containing protein</fullName>
    </recommendedName>
</protein>
<dbReference type="AlphaFoldDB" id="A0A0H3ADK1"/>
<dbReference type="InterPro" id="IPR036866">
    <property type="entry name" value="RibonucZ/Hydroxyglut_hydro"/>
</dbReference>
<dbReference type="OrthoDB" id="8441428at2"/>
<proteinExistence type="predicted"/>